<evidence type="ECO:0000256" key="4">
    <source>
        <dbReference type="ARBA" id="ARBA00022989"/>
    </source>
</evidence>
<evidence type="ECO:0000256" key="6">
    <source>
        <dbReference type="SAM" id="Phobius"/>
    </source>
</evidence>
<keyword evidence="8" id="KW-1185">Reference proteome</keyword>
<keyword evidence="5 6" id="KW-0472">Membrane</keyword>
<feature type="transmembrane region" description="Helical" evidence="6">
    <location>
        <begin position="41"/>
        <end position="65"/>
    </location>
</feature>
<evidence type="ECO:0000313" key="8">
    <source>
        <dbReference type="Proteomes" id="UP001549104"/>
    </source>
</evidence>
<evidence type="ECO:0000256" key="5">
    <source>
        <dbReference type="ARBA" id="ARBA00023136"/>
    </source>
</evidence>
<dbReference type="RefSeq" id="WP_342537751.1">
    <property type="nucleotide sequence ID" value="NZ_CP185279.1"/>
</dbReference>
<comment type="subcellular location">
    <subcellularLocation>
        <location evidence="1">Cell membrane</location>
        <topology evidence="1">Multi-pass membrane protein</topology>
    </subcellularLocation>
</comment>
<sequence length="208" mass="22085">MLDISTLSAFIIVVIGLFLIPGPAVLLTITRAAQGGRKTGIMTGLGIATGDFIHTLFSAVGFSAILMTSAVAFNAVKFAGASYLLYMGIRAILAKASTTKMPDISQVSASRAYGHGILVEALNPKTALFFLAFFPQFVKPENGSTFIQFLILGIIFVALSMIYTTILAIGTGTIGRLMKPRLGIGRWGGKILGLVYIGIGFKVIFQSR</sequence>
<feature type="transmembrane region" description="Helical" evidence="6">
    <location>
        <begin position="6"/>
        <end position="29"/>
    </location>
</feature>
<dbReference type="Proteomes" id="UP001549104">
    <property type="component" value="Unassembled WGS sequence"/>
</dbReference>
<feature type="transmembrane region" description="Helical" evidence="6">
    <location>
        <begin position="146"/>
        <end position="175"/>
    </location>
</feature>
<organism evidence="7 8">
    <name type="scientific">Sporosarcina psychrophila</name>
    <name type="common">Bacillus psychrophilus</name>
    <dbReference type="NCBI Taxonomy" id="1476"/>
    <lineage>
        <taxon>Bacteria</taxon>
        <taxon>Bacillati</taxon>
        <taxon>Bacillota</taxon>
        <taxon>Bacilli</taxon>
        <taxon>Bacillales</taxon>
        <taxon>Caryophanaceae</taxon>
        <taxon>Sporosarcina</taxon>
    </lineage>
</organism>
<feature type="transmembrane region" description="Helical" evidence="6">
    <location>
        <begin position="113"/>
        <end position="134"/>
    </location>
</feature>
<proteinExistence type="predicted"/>
<keyword evidence="3 6" id="KW-0812">Transmembrane</keyword>
<dbReference type="InterPro" id="IPR001123">
    <property type="entry name" value="LeuE-type"/>
</dbReference>
<dbReference type="PIRSF" id="PIRSF006324">
    <property type="entry name" value="LeuE"/>
    <property type="match status" value="1"/>
</dbReference>
<feature type="transmembrane region" description="Helical" evidence="6">
    <location>
        <begin position="71"/>
        <end position="93"/>
    </location>
</feature>
<dbReference type="PANTHER" id="PTHR30086:SF20">
    <property type="entry name" value="ARGININE EXPORTER PROTEIN ARGO-RELATED"/>
    <property type="match status" value="1"/>
</dbReference>
<keyword evidence="4 6" id="KW-1133">Transmembrane helix</keyword>
<evidence type="ECO:0000256" key="2">
    <source>
        <dbReference type="ARBA" id="ARBA00022475"/>
    </source>
</evidence>
<protein>
    <submittedName>
        <fullName evidence="7">Threonine/homoserine/homoserine lactone efflux protein</fullName>
    </submittedName>
</protein>
<dbReference type="PANTHER" id="PTHR30086">
    <property type="entry name" value="ARGININE EXPORTER PROTEIN ARGO"/>
    <property type="match status" value="1"/>
</dbReference>
<gene>
    <name evidence="7" type="ORF">ABIC55_003076</name>
</gene>
<keyword evidence="2" id="KW-1003">Cell membrane</keyword>
<comment type="caution">
    <text evidence="7">The sequence shown here is derived from an EMBL/GenBank/DDBJ whole genome shotgun (WGS) entry which is preliminary data.</text>
</comment>
<evidence type="ECO:0000256" key="3">
    <source>
        <dbReference type="ARBA" id="ARBA00022692"/>
    </source>
</evidence>
<feature type="transmembrane region" description="Helical" evidence="6">
    <location>
        <begin position="187"/>
        <end position="205"/>
    </location>
</feature>
<name>A0ABV2KCZ1_SPOPS</name>
<evidence type="ECO:0000256" key="1">
    <source>
        <dbReference type="ARBA" id="ARBA00004651"/>
    </source>
</evidence>
<accession>A0ABV2KCZ1</accession>
<reference evidence="7 8" key="1">
    <citation type="submission" date="2024-06" db="EMBL/GenBank/DDBJ databases">
        <title>Sorghum-associated microbial communities from plants grown in Nebraska, USA.</title>
        <authorList>
            <person name="Schachtman D."/>
        </authorList>
    </citation>
    <scope>NUCLEOTIDE SEQUENCE [LARGE SCALE GENOMIC DNA]</scope>
    <source>
        <strain evidence="7 8">1288</strain>
    </source>
</reference>
<evidence type="ECO:0000313" key="7">
    <source>
        <dbReference type="EMBL" id="MET3657979.1"/>
    </source>
</evidence>
<dbReference type="EMBL" id="JBEPME010000004">
    <property type="protein sequence ID" value="MET3657979.1"/>
    <property type="molecule type" value="Genomic_DNA"/>
</dbReference>
<dbReference type="Pfam" id="PF01810">
    <property type="entry name" value="LysE"/>
    <property type="match status" value="1"/>
</dbReference>